<keyword evidence="3" id="KW-1185">Reference proteome</keyword>
<gene>
    <name evidence="2" type="ORF">J6TS1_16950</name>
</gene>
<feature type="domain" description="Coenzyme F420:L-glutamate ligase-like" evidence="1">
    <location>
        <begin position="13"/>
        <end position="391"/>
    </location>
</feature>
<reference evidence="2 3" key="1">
    <citation type="submission" date="2021-03" db="EMBL/GenBank/DDBJ databases">
        <title>Antimicrobial resistance genes in bacteria isolated from Japanese honey, and their potential for conferring macrolide and lincosamide resistance in the American foulbrood pathogen Paenibacillus larvae.</title>
        <authorList>
            <person name="Okamoto M."/>
            <person name="Kumagai M."/>
            <person name="Kanamori H."/>
            <person name="Takamatsu D."/>
        </authorList>
    </citation>
    <scope>NUCLEOTIDE SEQUENCE [LARGE SCALE GENOMIC DNA]</scope>
    <source>
        <strain evidence="2 3">J6TS1</strain>
    </source>
</reference>
<dbReference type="SUPFAM" id="SSF144010">
    <property type="entry name" value="CofE-like"/>
    <property type="match status" value="1"/>
</dbReference>
<protein>
    <recommendedName>
        <fullName evidence="1">Coenzyme F420:L-glutamate ligase-like domain-containing protein</fullName>
    </recommendedName>
</protein>
<dbReference type="EMBL" id="BORJ01000003">
    <property type="protein sequence ID" value="GIN95825.1"/>
    <property type="molecule type" value="Genomic_DNA"/>
</dbReference>
<dbReference type="Pfam" id="PF01996">
    <property type="entry name" value="F420_ligase"/>
    <property type="match status" value="1"/>
</dbReference>
<name>A0ABQ4KV30_SIMTE</name>
<evidence type="ECO:0000259" key="1">
    <source>
        <dbReference type="Pfam" id="PF01996"/>
    </source>
</evidence>
<organism evidence="2 3">
    <name type="scientific">Siminovitchia terrae</name>
    <name type="common">Bacillus terrae</name>
    <dbReference type="NCBI Taxonomy" id="1914933"/>
    <lineage>
        <taxon>Bacteria</taxon>
        <taxon>Bacillati</taxon>
        <taxon>Bacillota</taxon>
        <taxon>Bacilli</taxon>
        <taxon>Bacillales</taxon>
        <taxon>Bacillaceae</taxon>
        <taxon>Siminovitchia</taxon>
    </lineage>
</organism>
<evidence type="ECO:0000313" key="2">
    <source>
        <dbReference type="EMBL" id="GIN95825.1"/>
    </source>
</evidence>
<accession>A0ABQ4KV30</accession>
<comment type="caution">
    <text evidence="2">The sequence shown here is derived from an EMBL/GenBank/DDBJ whole genome shotgun (WGS) entry which is preliminary data.</text>
</comment>
<evidence type="ECO:0000313" key="3">
    <source>
        <dbReference type="Proteomes" id="UP000680670"/>
    </source>
</evidence>
<dbReference type="InterPro" id="IPR002847">
    <property type="entry name" value="F420-0_gamma-glut_ligase-dom"/>
</dbReference>
<dbReference type="Proteomes" id="UP000680670">
    <property type="component" value="Unassembled WGS sequence"/>
</dbReference>
<sequence length="398" mass="43945">MIVERVVGTVARGLRCPIINKGDRIEDIVVDSVLKAAEVEGFTIQNKDIVTVTESVVARAQGNYATIDHIAKDVQTKFGDDTIGVIFPILSRNRFAVCLSGIAKGAKKIVLMLSYPSDEVGNHLVDLDTLDEKGINPWTDVLTEKQFREHFGYNKHTFTGVDYIDYYKSLVEEYGVECEVIFSNHPKTILEYTQSVLCCDIHSRARTKRILKANGGEKIYSLDNILSESIDGSGFNEAYGLLGSNKATEDSVKLFPRNCQPVVDNIQEILKEKTGKTVEVMVYGDGAFKDPVGKIWELADPVVSPAYTAGLEGTPNEIKLKYLADNQFADLKGEELKKAISKYIDEKEDDLVGAMEAQGTTPRRLTDLIGSLSDLTSGSGDKGTPIVFIQGYFDNYTK</sequence>
<dbReference type="Gene3D" id="3.30.1330.100">
    <property type="entry name" value="CofE-like"/>
    <property type="match status" value="1"/>
</dbReference>
<proteinExistence type="predicted"/>